<protein>
    <submittedName>
        <fullName evidence="2">Uncharacterized protein</fullName>
    </submittedName>
</protein>
<sequence length="194" mass="21561">MIHLVLVSTGQHSDMVDDDDKSAAELLAFDSNERCDDKPTTTATAVEVMLQPSSTHIAEAAAERIRRQQRSPALFSNIGVSTMLLQDHDELSAFSDDSDGQEELAGAAHAPNDSFKHRGPDFLHQGDDFRFPKSSEGSNDNEAQNEKQSYRHRRFTVHGDVVHQEMLAKATAASEQHQRAKFSGDDDDDDYDFL</sequence>
<feature type="compositionally biased region" description="Acidic residues" evidence="1">
    <location>
        <begin position="185"/>
        <end position="194"/>
    </location>
</feature>
<evidence type="ECO:0000313" key="2">
    <source>
        <dbReference type="EMBL" id="CUG85580.1"/>
    </source>
</evidence>
<feature type="compositionally biased region" description="Basic and acidic residues" evidence="1">
    <location>
        <begin position="114"/>
        <end position="133"/>
    </location>
</feature>
<dbReference type="AlphaFoldDB" id="A0A0S4J736"/>
<organism evidence="2 3">
    <name type="scientific">Bodo saltans</name>
    <name type="common">Flagellated protozoan</name>
    <dbReference type="NCBI Taxonomy" id="75058"/>
    <lineage>
        <taxon>Eukaryota</taxon>
        <taxon>Discoba</taxon>
        <taxon>Euglenozoa</taxon>
        <taxon>Kinetoplastea</taxon>
        <taxon>Metakinetoplastina</taxon>
        <taxon>Eubodonida</taxon>
        <taxon>Bodonidae</taxon>
        <taxon>Bodo</taxon>
    </lineage>
</organism>
<evidence type="ECO:0000313" key="3">
    <source>
        <dbReference type="Proteomes" id="UP000051952"/>
    </source>
</evidence>
<reference evidence="3" key="1">
    <citation type="submission" date="2015-09" db="EMBL/GenBank/DDBJ databases">
        <authorList>
            <consortium name="Pathogen Informatics"/>
        </authorList>
    </citation>
    <scope>NUCLEOTIDE SEQUENCE [LARGE SCALE GENOMIC DNA]</scope>
    <source>
        <strain evidence="3">Lake Konstanz</strain>
    </source>
</reference>
<keyword evidence="3" id="KW-1185">Reference proteome</keyword>
<dbReference type="VEuPathDB" id="TriTrypDB:BSAL_90165"/>
<gene>
    <name evidence="2" type="ORF">BSAL_90165</name>
</gene>
<feature type="region of interest" description="Disordered" evidence="1">
    <location>
        <begin position="93"/>
        <end position="157"/>
    </location>
</feature>
<dbReference type="Proteomes" id="UP000051952">
    <property type="component" value="Unassembled WGS sequence"/>
</dbReference>
<evidence type="ECO:0000256" key="1">
    <source>
        <dbReference type="SAM" id="MobiDB-lite"/>
    </source>
</evidence>
<accession>A0A0S4J736</accession>
<name>A0A0S4J736_BODSA</name>
<dbReference type="EMBL" id="CYKH01001174">
    <property type="protein sequence ID" value="CUG85580.1"/>
    <property type="molecule type" value="Genomic_DNA"/>
</dbReference>
<feature type="region of interest" description="Disordered" evidence="1">
    <location>
        <begin position="169"/>
        <end position="194"/>
    </location>
</feature>
<proteinExistence type="predicted"/>